<keyword evidence="1" id="KW-1133">Transmembrane helix</keyword>
<evidence type="ECO:0000313" key="2">
    <source>
        <dbReference type="EMBL" id="KAF9471875.1"/>
    </source>
</evidence>
<keyword evidence="1" id="KW-0472">Membrane</keyword>
<proteinExistence type="predicted"/>
<dbReference type="Proteomes" id="UP000807469">
    <property type="component" value="Unassembled WGS sequence"/>
</dbReference>
<sequence length="171" mass="17892">MLRIIKVRRSPYSSALLLIFIEDTCYEAIILRGHREQLNSCTSAAFSFSSSSTFDKKLLNLSKMKFNAVFIASALLAAASQAMAFSITGFVGADCTGSTTNTVTGSSGECVTAGSGSIKSIRYSGVPSQIQFFVSGGQHDNCSNGPQLTLGGGSGCATAPAGFNWESVFVN</sequence>
<evidence type="ECO:0000313" key="3">
    <source>
        <dbReference type="Proteomes" id="UP000807469"/>
    </source>
</evidence>
<organism evidence="2 3">
    <name type="scientific">Pholiota conissans</name>
    <dbReference type="NCBI Taxonomy" id="109636"/>
    <lineage>
        <taxon>Eukaryota</taxon>
        <taxon>Fungi</taxon>
        <taxon>Dikarya</taxon>
        <taxon>Basidiomycota</taxon>
        <taxon>Agaricomycotina</taxon>
        <taxon>Agaricomycetes</taxon>
        <taxon>Agaricomycetidae</taxon>
        <taxon>Agaricales</taxon>
        <taxon>Agaricineae</taxon>
        <taxon>Strophariaceae</taxon>
        <taxon>Pholiota</taxon>
    </lineage>
</organism>
<keyword evidence="3" id="KW-1185">Reference proteome</keyword>
<gene>
    <name evidence="2" type="ORF">BDN70DRAFT_998446</name>
</gene>
<keyword evidence="1" id="KW-0812">Transmembrane</keyword>
<comment type="caution">
    <text evidence="2">The sequence shown here is derived from an EMBL/GenBank/DDBJ whole genome shotgun (WGS) entry which is preliminary data.</text>
</comment>
<protein>
    <submittedName>
        <fullName evidence="2">Uncharacterized protein</fullName>
    </submittedName>
</protein>
<name>A0A9P5YQJ8_9AGAR</name>
<dbReference type="AlphaFoldDB" id="A0A9P5YQJ8"/>
<reference evidence="2" key="1">
    <citation type="submission" date="2020-11" db="EMBL/GenBank/DDBJ databases">
        <authorList>
            <consortium name="DOE Joint Genome Institute"/>
            <person name="Ahrendt S."/>
            <person name="Riley R."/>
            <person name="Andreopoulos W."/>
            <person name="Labutti K."/>
            <person name="Pangilinan J."/>
            <person name="Ruiz-Duenas F.J."/>
            <person name="Barrasa J.M."/>
            <person name="Sanchez-Garcia M."/>
            <person name="Camarero S."/>
            <person name="Miyauchi S."/>
            <person name="Serrano A."/>
            <person name="Linde D."/>
            <person name="Babiker R."/>
            <person name="Drula E."/>
            <person name="Ayuso-Fernandez I."/>
            <person name="Pacheco R."/>
            <person name="Padilla G."/>
            <person name="Ferreira P."/>
            <person name="Barriuso J."/>
            <person name="Kellner H."/>
            <person name="Castanera R."/>
            <person name="Alfaro M."/>
            <person name="Ramirez L."/>
            <person name="Pisabarro A.G."/>
            <person name="Kuo A."/>
            <person name="Tritt A."/>
            <person name="Lipzen A."/>
            <person name="He G."/>
            <person name="Yan M."/>
            <person name="Ng V."/>
            <person name="Cullen D."/>
            <person name="Martin F."/>
            <person name="Rosso M.-N."/>
            <person name="Henrissat B."/>
            <person name="Hibbett D."/>
            <person name="Martinez A.T."/>
            <person name="Grigoriev I.V."/>
        </authorList>
    </citation>
    <scope>NUCLEOTIDE SEQUENCE</scope>
    <source>
        <strain evidence="2">CIRM-BRFM 674</strain>
    </source>
</reference>
<accession>A0A9P5YQJ8</accession>
<dbReference type="EMBL" id="MU155611">
    <property type="protein sequence ID" value="KAF9471875.1"/>
    <property type="molecule type" value="Genomic_DNA"/>
</dbReference>
<feature type="transmembrane region" description="Helical" evidence="1">
    <location>
        <begin position="66"/>
        <end position="91"/>
    </location>
</feature>
<evidence type="ECO:0000256" key="1">
    <source>
        <dbReference type="SAM" id="Phobius"/>
    </source>
</evidence>